<keyword evidence="2" id="KW-1185">Reference proteome</keyword>
<dbReference type="KEGG" id="csy:CENSYa_1192"/>
<dbReference type="EnsemblBacteria" id="ABK77816">
    <property type="protein sequence ID" value="ABK77816"/>
    <property type="gene ID" value="CENSYa_1192"/>
</dbReference>
<protein>
    <submittedName>
        <fullName evidence="1">Uncharacterized protein</fullName>
    </submittedName>
</protein>
<organism evidence="1 2">
    <name type="scientific">Cenarchaeum symbiosum (strain A)</name>
    <dbReference type="NCBI Taxonomy" id="414004"/>
    <lineage>
        <taxon>Archaea</taxon>
        <taxon>Nitrososphaerota</taxon>
        <taxon>Candidatus Cenarchaeales</taxon>
        <taxon>Candidatus Cenarchaeaceae</taxon>
        <taxon>Candidatus Cenarchaeum</taxon>
    </lineage>
</organism>
<evidence type="ECO:0000313" key="1">
    <source>
        <dbReference type="EMBL" id="ABK77816.1"/>
    </source>
</evidence>
<evidence type="ECO:0000313" key="2">
    <source>
        <dbReference type="Proteomes" id="UP000000758"/>
    </source>
</evidence>
<gene>
    <name evidence="1" type="ordered locus">CENSYa_1192</name>
</gene>
<reference evidence="1 2" key="1">
    <citation type="journal article" date="2006" name="Proc. Natl. Acad. Sci. U.S.A.">
        <title>Genomic analysis of the uncultivated marine crenarchaeote Cenarchaeum symbiosum.</title>
        <authorList>
            <person name="Hallam S.J."/>
            <person name="Konstantinidis K.T."/>
            <person name="Putnam N."/>
            <person name="Schleper C."/>
            <person name="Watanabe Y."/>
            <person name="Sugahara J."/>
            <person name="Preston C."/>
            <person name="de la Torre J."/>
            <person name="Richardson P.M."/>
            <person name="DeLong E.F."/>
        </authorList>
    </citation>
    <scope>NUCLEOTIDE SEQUENCE [LARGE SCALE GENOMIC DNA]</scope>
    <source>
        <strain evidence="2">A</strain>
    </source>
</reference>
<dbReference type="AlphaFoldDB" id="A0RWU9"/>
<dbReference type="EMBL" id="DP000238">
    <property type="protein sequence ID" value="ABK77816.1"/>
    <property type="molecule type" value="Genomic_DNA"/>
</dbReference>
<dbReference type="HOGENOM" id="CLU_2032760_0_0_2"/>
<name>A0RWU9_CENSY</name>
<dbReference type="Proteomes" id="UP000000758">
    <property type="component" value="Chromosome"/>
</dbReference>
<sequence length="121" mass="13577">MKNLEGSIMPYSDFKCHTSCVEWHESNPGLCALCKKDVAGTQHYTKKGGMVYHAKCCTIYIEKVLGEKDAPPTFPYRYTFKCPLCSHEDSTDSSIKMDTGPQRFICNGCKKVVEAVGKRVK</sequence>
<dbReference type="SUPFAM" id="SSF57783">
    <property type="entry name" value="Zinc beta-ribbon"/>
    <property type="match status" value="1"/>
</dbReference>
<accession>A0RWU9</accession>
<proteinExistence type="predicted"/>